<dbReference type="AlphaFoldDB" id="A0A4Q9MP14"/>
<gene>
    <name evidence="2" type="ORF">BD311DRAFT_662425</name>
</gene>
<feature type="compositionally biased region" description="Basic and acidic residues" evidence="1">
    <location>
        <begin position="182"/>
        <end position="196"/>
    </location>
</feature>
<evidence type="ECO:0000313" key="2">
    <source>
        <dbReference type="EMBL" id="TBU28877.1"/>
    </source>
</evidence>
<reference evidence="2" key="1">
    <citation type="submission" date="2019-01" db="EMBL/GenBank/DDBJ databases">
        <title>Draft genome sequences of three monokaryotic isolates of the white-rot basidiomycete fungus Dichomitus squalens.</title>
        <authorList>
            <consortium name="DOE Joint Genome Institute"/>
            <person name="Lopez S.C."/>
            <person name="Andreopoulos B."/>
            <person name="Pangilinan J."/>
            <person name="Lipzen A."/>
            <person name="Riley R."/>
            <person name="Ahrendt S."/>
            <person name="Ng V."/>
            <person name="Barry K."/>
            <person name="Daum C."/>
            <person name="Grigoriev I.V."/>
            <person name="Hilden K.S."/>
            <person name="Makela M.R."/>
            <person name="de Vries R.P."/>
        </authorList>
    </citation>
    <scope>NUCLEOTIDE SEQUENCE [LARGE SCALE GENOMIC DNA]</scope>
    <source>
        <strain evidence="2">OM18370.1</strain>
    </source>
</reference>
<dbReference type="OrthoDB" id="2753716at2759"/>
<accession>A0A4Q9MP14</accession>
<feature type="region of interest" description="Disordered" evidence="1">
    <location>
        <begin position="240"/>
        <end position="260"/>
    </location>
</feature>
<dbReference type="EMBL" id="ML143417">
    <property type="protein sequence ID" value="TBU28877.1"/>
    <property type="molecule type" value="Genomic_DNA"/>
</dbReference>
<proteinExistence type="predicted"/>
<sequence length="260" mass="28869">MNPRTPSFPMPGTYAIIQINLHELPKLHNAFASLNLEDVPRGKKYLVCMGDPIELPLVDSQWCRYSVSFIGNTLRPEEPEAGIESNMVVPIFPCAVDGRPQVTPSPPLPFRDCYHWYGFEMGVCALGRRDRYPLNTAPQLSVADKMKIDKTFASDRRCIFSHQQNIQATSAQPISSTPPPSEEPRSDGGIEADHESASAGSDRSSYLDLPGLLGFDRNTDLRLASQVPLVKLWPDPENHLSAETIPDPRGFQKEAQNAQL</sequence>
<feature type="region of interest" description="Disordered" evidence="1">
    <location>
        <begin position="167"/>
        <end position="203"/>
    </location>
</feature>
<name>A0A4Q9MP14_9APHY</name>
<dbReference type="Proteomes" id="UP000292957">
    <property type="component" value="Unassembled WGS sequence"/>
</dbReference>
<protein>
    <submittedName>
        <fullName evidence="2">Uncharacterized protein</fullName>
    </submittedName>
</protein>
<evidence type="ECO:0000256" key="1">
    <source>
        <dbReference type="SAM" id="MobiDB-lite"/>
    </source>
</evidence>
<organism evidence="2">
    <name type="scientific">Dichomitus squalens</name>
    <dbReference type="NCBI Taxonomy" id="114155"/>
    <lineage>
        <taxon>Eukaryota</taxon>
        <taxon>Fungi</taxon>
        <taxon>Dikarya</taxon>
        <taxon>Basidiomycota</taxon>
        <taxon>Agaricomycotina</taxon>
        <taxon>Agaricomycetes</taxon>
        <taxon>Polyporales</taxon>
        <taxon>Polyporaceae</taxon>
        <taxon>Dichomitus</taxon>
    </lineage>
</organism>